<sequence>MGEKGGAQRVAGKKSSGSWATQKWLISKDKAYVDEAGYLRGKTEGIKKVLKRLGSVPCRKEKDHFTAKPRENVPEKKKPTKAQQKARQENIKKAQEARYHH</sequence>
<reference evidence="2 3" key="1">
    <citation type="submission" date="2015-11" db="EMBL/GenBank/DDBJ databases">
        <title>Genomic analysis of 38 Legionella species identifies large and diverse effector repertoires.</title>
        <authorList>
            <person name="Burstein D."/>
            <person name="Amaro F."/>
            <person name="Zusman T."/>
            <person name="Lifshitz Z."/>
            <person name="Cohen O."/>
            <person name="Gilbert J.A."/>
            <person name="Pupko T."/>
            <person name="Shuman H.A."/>
            <person name="Segal G."/>
        </authorList>
    </citation>
    <scope>NUCLEOTIDE SEQUENCE [LARGE SCALE GENOMIC DNA]</scope>
    <source>
        <strain evidence="2 3">ATCC 49751</strain>
    </source>
</reference>
<feature type="compositionally biased region" description="Basic and acidic residues" evidence="1">
    <location>
        <begin position="60"/>
        <end position="77"/>
    </location>
</feature>
<protein>
    <submittedName>
        <fullName evidence="2">Uncharacterized protein</fullName>
    </submittedName>
</protein>
<name>A0A0W0VQ35_9GAMM</name>
<dbReference type="Proteomes" id="UP000054869">
    <property type="component" value="Unassembled WGS sequence"/>
</dbReference>
<feature type="compositionally biased region" description="Basic and acidic residues" evidence="1">
    <location>
        <begin position="86"/>
        <end position="101"/>
    </location>
</feature>
<accession>A0A0W0VQ35</accession>
<feature type="region of interest" description="Disordered" evidence="1">
    <location>
        <begin position="1"/>
        <end position="20"/>
    </location>
</feature>
<dbReference type="PATRIC" id="fig|45067.4.peg.1293"/>
<keyword evidence="3" id="KW-1185">Reference proteome</keyword>
<dbReference type="EMBL" id="LNYI01000027">
    <property type="protein sequence ID" value="KTD22292.1"/>
    <property type="molecule type" value="Genomic_DNA"/>
</dbReference>
<evidence type="ECO:0000313" key="2">
    <source>
        <dbReference type="EMBL" id="KTD22292.1"/>
    </source>
</evidence>
<evidence type="ECO:0000313" key="3">
    <source>
        <dbReference type="Proteomes" id="UP000054869"/>
    </source>
</evidence>
<organism evidence="2 3">
    <name type="scientific">Legionella lansingensis</name>
    <dbReference type="NCBI Taxonomy" id="45067"/>
    <lineage>
        <taxon>Bacteria</taxon>
        <taxon>Pseudomonadati</taxon>
        <taxon>Pseudomonadota</taxon>
        <taxon>Gammaproteobacteria</taxon>
        <taxon>Legionellales</taxon>
        <taxon>Legionellaceae</taxon>
        <taxon>Legionella</taxon>
    </lineage>
</organism>
<evidence type="ECO:0000256" key="1">
    <source>
        <dbReference type="SAM" id="MobiDB-lite"/>
    </source>
</evidence>
<feature type="region of interest" description="Disordered" evidence="1">
    <location>
        <begin position="60"/>
        <end position="101"/>
    </location>
</feature>
<dbReference type="RefSeq" id="WP_197697235.1">
    <property type="nucleotide sequence ID" value="NZ_CAAAJD010000020.1"/>
</dbReference>
<dbReference type="AlphaFoldDB" id="A0A0W0VQ35"/>
<comment type="caution">
    <text evidence="2">The sequence shown here is derived from an EMBL/GenBank/DDBJ whole genome shotgun (WGS) entry which is preliminary data.</text>
</comment>
<proteinExistence type="predicted"/>
<gene>
    <name evidence="2" type="ORF">Llan_1233</name>
</gene>